<dbReference type="AlphaFoldDB" id="A0A022Q248"/>
<dbReference type="PANTHER" id="PTHR45650">
    <property type="entry name" value="GDSL-LIKE LIPASE/ACYLHYDROLASE-RELATED"/>
    <property type="match status" value="1"/>
</dbReference>
<dbReference type="KEGG" id="egt:105974246"/>
<keyword evidence="3" id="KW-0964">Secreted</keyword>
<keyword evidence="11" id="KW-1185">Reference proteome</keyword>
<dbReference type="InterPro" id="IPR036514">
    <property type="entry name" value="SGNH_hydro_sf"/>
</dbReference>
<keyword evidence="6" id="KW-0442">Lipid degradation</keyword>
<organism evidence="10 11">
    <name type="scientific">Erythranthe guttata</name>
    <name type="common">Yellow monkey flower</name>
    <name type="synonym">Mimulus guttatus</name>
    <dbReference type="NCBI Taxonomy" id="4155"/>
    <lineage>
        <taxon>Eukaryota</taxon>
        <taxon>Viridiplantae</taxon>
        <taxon>Streptophyta</taxon>
        <taxon>Embryophyta</taxon>
        <taxon>Tracheophyta</taxon>
        <taxon>Spermatophyta</taxon>
        <taxon>Magnoliopsida</taxon>
        <taxon>eudicotyledons</taxon>
        <taxon>Gunneridae</taxon>
        <taxon>Pentapetalae</taxon>
        <taxon>asterids</taxon>
        <taxon>lamiids</taxon>
        <taxon>Lamiales</taxon>
        <taxon>Phrymaceae</taxon>
        <taxon>Erythranthe</taxon>
    </lineage>
</organism>
<keyword evidence="4" id="KW-0732">Signal</keyword>
<comment type="similarity">
    <text evidence="2">Belongs to the 'GDSL' lipolytic enzyme family.</text>
</comment>
<dbReference type="CDD" id="cd01837">
    <property type="entry name" value="SGNH_plant_lipase_like"/>
    <property type="match status" value="1"/>
</dbReference>
<dbReference type="GO" id="GO:0016788">
    <property type="term" value="F:hydrolase activity, acting on ester bonds"/>
    <property type="evidence" value="ECO:0007669"/>
    <property type="project" value="InterPro"/>
</dbReference>
<dbReference type="InterPro" id="IPR051238">
    <property type="entry name" value="GDSL_esterase/lipase"/>
</dbReference>
<dbReference type="InterPro" id="IPR001087">
    <property type="entry name" value="GDSL"/>
</dbReference>
<protein>
    <submittedName>
        <fullName evidence="10">Uncharacterized protein</fullName>
    </submittedName>
</protein>
<feature type="region of interest" description="Disordered" evidence="8">
    <location>
        <begin position="40"/>
        <end position="60"/>
    </location>
</feature>
<dbReference type="Gene3D" id="3.40.50.1110">
    <property type="entry name" value="SGNH hydrolase"/>
    <property type="match status" value="1"/>
</dbReference>
<dbReference type="Pfam" id="PF00657">
    <property type="entry name" value="Lipase_GDSL"/>
    <property type="match status" value="1"/>
</dbReference>
<proteinExistence type="inferred from homology"/>
<evidence type="ECO:0000313" key="11">
    <source>
        <dbReference type="Proteomes" id="UP000030748"/>
    </source>
</evidence>
<keyword evidence="9" id="KW-1133">Transmembrane helix</keyword>
<comment type="subcellular location">
    <subcellularLocation>
        <location evidence="1">Secreted</location>
    </subcellularLocation>
</comment>
<dbReference type="EMBL" id="KI632191">
    <property type="protein sequence ID" value="EYU22692.1"/>
    <property type="molecule type" value="Genomic_DNA"/>
</dbReference>
<evidence type="ECO:0000256" key="6">
    <source>
        <dbReference type="ARBA" id="ARBA00022963"/>
    </source>
</evidence>
<evidence type="ECO:0000256" key="1">
    <source>
        <dbReference type="ARBA" id="ARBA00004613"/>
    </source>
</evidence>
<dbReference type="Proteomes" id="UP000030748">
    <property type="component" value="Unassembled WGS sequence"/>
</dbReference>
<accession>A0A022Q248</accession>
<dbReference type="STRING" id="4155.A0A022Q248"/>
<dbReference type="InterPro" id="IPR035669">
    <property type="entry name" value="SGNH_plant_lipase-like"/>
</dbReference>
<evidence type="ECO:0000313" key="10">
    <source>
        <dbReference type="EMBL" id="EYU22692.1"/>
    </source>
</evidence>
<dbReference type="OrthoDB" id="1600564at2759"/>
<dbReference type="PANTHER" id="PTHR45650:SF8">
    <property type="entry name" value="GDSL ESTERASE_LIPASE"/>
    <property type="match status" value="1"/>
</dbReference>
<evidence type="ECO:0000256" key="2">
    <source>
        <dbReference type="ARBA" id="ARBA00008668"/>
    </source>
</evidence>
<keyword evidence="7" id="KW-0443">Lipid metabolism</keyword>
<evidence type="ECO:0000256" key="4">
    <source>
        <dbReference type="ARBA" id="ARBA00022729"/>
    </source>
</evidence>
<reference evidence="10 11" key="1">
    <citation type="journal article" date="2013" name="Proc. Natl. Acad. Sci. U.S.A.">
        <title>Fine-scale variation in meiotic recombination in Mimulus inferred from population shotgun sequencing.</title>
        <authorList>
            <person name="Hellsten U."/>
            <person name="Wright K.M."/>
            <person name="Jenkins J."/>
            <person name="Shu S."/>
            <person name="Yuan Y."/>
            <person name="Wessler S.R."/>
            <person name="Schmutz J."/>
            <person name="Willis J.H."/>
            <person name="Rokhsar D.S."/>
        </authorList>
    </citation>
    <scope>NUCLEOTIDE SEQUENCE [LARGE SCALE GENOMIC DNA]</scope>
    <source>
        <strain evidence="11">cv. DUN x IM62</strain>
    </source>
</reference>
<evidence type="ECO:0000256" key="8">
    <source>
        <dbReference type="SAM" id="MobiDB-lite"/>
    </source>
</evidence>
<dbReference type="OMA" id="QMLGTFN"/>
<keyword evidence="9" id="KW-0812">Transmembrane</keyword>
<evidence type="ECO:0000256" key="9">
    <source>
        <dbReference type="SAM" id="Phobius"/>
    </source>
</evidence>
<feature type="transmembrane region" description="Helical" evidence="9">
    <location>
        <begin position="15"/>
        <end position="32"/>
    </location>
</feature>
<name>A0A022Q248_ERYGU</name>
<dbReference type="GO" id="GO:0016042">
    <property type="term" value="P:lipid catabolic process"/>
    <property type="evidence" value="ECO:0007669"/>
    <property type="project" value="UniProtKB-KW"/>
</dbReference>
<keyword evidence="5" id="KW-0378">Hydrolase</keyword>
<dbReference type="GO" id="GO:0005576">
    <property type="term" value="C:extracellular region"/>
    <property type="evidence" value="ECO:0007669"/>
    <property type="project" value="UniProtKB-SubCell"/>
</dbReference>
<keyword evidence="9" id="KW-0472">Membrane</keyword>
<sequence>MGLAAVVSSSKRRRFMCICLMVVLIYVNVVLVCSSTTSTTTSSTVADEDDGDSGSGGSQGGGAAAAAGAAQASALFVFGDSLVDNGNNNFLNSIAKSNYFPYGIDSDTGAPTGRFSNGNTFVDYLGAWLGIASPPPFADPTTTGARILGGVNYASAAAGILDETGQHYGERYSLSQQVINFETTLSQLRTMISGPNLSNYLSKSIAVFVFGSNDYINNYLMPTMYPSSFNYNPTQFANLVLNHYARQLVALYSVGLRKFVIAGVGPLGCIPNQLATGQAPPGRCVDYVNQIIGIFNQGLVSLVNIMNNGTHPGSMFVYGNSYGASGDILNNPGKYGFKVVDRGCCGIGRNQGQITCMPWTAPCTNRNQYVFWDAFHPTQAVDAILAHRLYAGPPSDSYPINVQQLALINF</sequence>
<dbReference type="eggNOG" id="ENOG502QQWI">
    <property type="taxonomic scope" value="Eukaryota"/>
</dbReference>
<gene>
    <name evidence="10" type="ORF">MIMGU_mgv1a007347mg</name>
</gene>
<evidence type="ECO:0000256" key="3">
    <source>
        <dbReference type="ARBA" id="ARBA00022525"/>
    </source>
</evidence>
<evidence type="ECO:0000256" key="7">
    <source>
        <dbReference type="ARBA" id="ARBA00023098"/>
    </source>
</evidence>
<evidence type="ECO:0000256" key="5">
    <source>
        <dbReference type="ARBA" id="ARBA00022801"/>
    </source>
</evidence>